<protein>
    <recommendedName>
        <fullName evidence="3">Phage tail protein</fullName>
    </recommendedName>
</protein>
<name>A0ABQ2HJI6_9BACT</name>
<sequence length="172" mass="19655">MIYARDLEREFLTYELAMQYGSFSGGIPLKPGKGIVEIEAWFDSTKFDSEMKIGAGFTHALEFKHLGYEDDVVRLMAILKDYPVNVIVEGNDGLKYWLGQKHVPLLFDVKAVLPEKGTGRKEVTFTAKQDGLSIPPIPLGEVFFEWLPDWTFQEYLDVVNREFDISFEMGFA</sequence>
<accession>A0ABQ2HJI6</accession>
<dbReference type="Proteomes" id="UP000632339">
    <property type="component" value="Unassembled WGS sequence"/>
</dbReference>
<keyword evidence="2" id="KW-1185">Reference proteome</keyword>
<proteinExistence type="predicted"/>
<evidence type="ECO:0000313" key="1">
    <source>
        <dbReference type="EMBL" id="GGM81786.1"/>
    </source>
</evidence>
<reference evidence="2" key="1">
    <citation type="journal article" date="2019" name="Int. J. Syst. Evol. Microbiol.">
        <title>The Global Catalogue of Microorganisms (GCM) 10K type strain sequencing project: providing services to taxonomists for standard genome sequencing and annotation.</title>
        <authorList>
            <consortium name="The Broad Institute Genomics Platform"/>
            <consortium name="The Broad Institute Genome Sequencing Center for Infectious Disease"/>
            <person name="Wu L."/>
            <person name="Ma J."/>
        </authorList>
    </citation>
    <scope>NUCLEOTIDE SEQUENCE [LARGE SCALE GENOMIC DNA]</scope>
    <source>
        <strain evidence="2">CGMCC 1.6375</strain>
    </source>
</reference>
<dbReference type="EMBL" id="BMLI01000001">
    <property type="protein sequence ID" value="GGM81786.1"/>
    <property type="molecule type" value="Genomic_DNA"/>
</dbReference>
<evidence type="ECO:0000313" key="2">
    <source>
        <dbReference type="Proteomes" id="UP000632339"/>
    </source>
</evidence>
<organism evidence="1 2">
    <name type="scientific">Dyadobacter beijingensis</name>
    <dbReference type="NCBI Taxonomy" id="365489"/>
    <lineage>
        <taxon>Bacteria</taxon>
        <taxon>Pseudomonadati</taxon>
        <taxon>Bacteroidota</taxon>
        <taxon>Cytophagia</taxon>
        <taxon>Cytophagales</taxon>
        <taxon>Spirosomataceae</taxon>
        <taxon>Dyadobacter</taxon>
    </lineage>
</organism>
<evidence type="ECO:0008006" key="3">
    <source>
        <dbReference type="Google" id="ProtNLM"/>
    </source>
</evidence>
<comment type="caution">
    <text evidence="1">The sequence shown here is derived from an EMBL/GenBank/DDBJ whole genome shotgun (WGS) entry which is preliminary data.</text>
</comment>
<gene>
    <name evidence="1" type="ORF">GCM10010967_11920</name>
</gene>